<name>A0A2R5LI12_9ACAR</name>
<dbReference type="AlphaFoldDB" id="A0A2R5LI12"/>
<accession>A0A2R5LI12</accession>
<dbReference type="PANTHER" id="PTHR21106:SF2">
    <property type="entry name" value="NADH DEHYDROGENASE [UBIQUINONE] 1 BETA SUBCOMPLEX SUBUNIT 6"/>
    <property type="match status" value="1"/>
</dbReference>
<dbReference type="GO" id="GO:0006120">
    <property type="term" value="P:mitochondrial electron transport, NADH to ubiquinone"/>
    <property type="evidence" value="ECO:0007669"/>
    <property type="project" value="InterPro"/>
</dbReference>
<reference evidence="2" key="1">
    <citation type="submission" date="2018-03" db="EMBL/GenBank/DDBJ databases">
        <title>The relapsing fever spirochete Borrelia turicatae persists in the highly oxidative environment of its soft-bodied tick vector.</title>
        <authorList>
            <person name="Bourret T.J."/>
            <person name="Boyle W.K."/>
            <person name="Valenzuela J.G."/>
            <person name="Oliveira F."/>
            <person name="Lopez J.E."/>
        </authorList>
    </citation>
    <scope>NUCLEOTIDE SEQUENCE</scope>
    <source>
        <strain evidence="2">Kansas strain/isolate</strain>
        <tissue evidence="2">Salivary glands</tissue>
    </source>
</reference>
<dbReference type="GeneID" id="135371021"/>
<protein>
    <submittedName>
        <fullName evidence="2">Putative ubiquinone oxidoreductase ndufb6/b17 subunit</fullName>
    </submittedName>
</protein>
<keyword evidence="2" id="KW-0830">Ubiquinone</keyword>
<dbReference type="KEGG" id="oti:135371021"/>
<dbReference type="GO" id="GO:0005739">
    <property type="term" value="C:mitochondrion"/>
    <property type="evidence" value="ECO:0007669"/>
    <property type="project" value="GOC"/>
</dbReference>
<organism evidence="2">
    <name type="scientific">Ornithodoros turicata</name>
    <dbReference type="NCBI Taxonomy" id="34597"/>
    <lineage>
        <taxon>Eukaryota</taxon>
        <taxon>Metazoa</taxon>
        <taxon>Ecdysozoa</taxon>
        <taxon>Arthropoda</taxon>
        <taxon>Chelicerata</taxon>
        <taxon>Arachnida</taxon>
        <taxon>Acari</taxon>
        <taxon>Parasitiformes</taxon>
        <taxon>Ixodida</taxon>
        <taxon>Ixodoidea</taxon>
        <taxon>Argasidae</taxon>
        <taxon>Ornithodorinae</taxon>
        <taxon>Ornithodoros</taxon>
    </lineage>
</organism>
<dbReference type="CTD" id="34925"/>
<dbReference type="Pfam" id="PF09782">
    <property type="entry name" value="NDUF_B6"/>
    <property type="match status" value="1"/>
</dbReference>
<evidence type="ECO:0000313" key="2">
    <source>
        <dbReference type="EMBL" id="MBY09129.1"/>
    </source>
</evidence>
<feature type="region of interest" description="Disordered" evidence="1">
    <location>
        <begin position="142"/>
        <end position="161"/>
    </location>
</feature>
<evidence type="ECO:0000256" key="1">
    <source>
        <dbReference type="SAM" id="MobiDB-lite"/>
    </source>
</evidence>
<proteinExistence type="predicted"/>
<dbReference type="PANTHER" id="PTHR21106">
    <property type="entry name" value="NADH DEHYDROGENASE [UBIQUINONE] 1 BETA SUBCOMPLEX SUBUNIT 6"/>
    <property type="match status" value="1"/>
</dbReference>
<dbReference type="InterPro" id="IPR019174">
    <property type="entry name" value="NADH_DH_b-subcmplx_su6"/>
</dbReference>
<dbReference type="RefSeq" id="XP_064461062.1">
    <property type="nucleotide sequence ID" value="XM_064604992.1"/>
</dbReference>
<dbReference type="EMBL" id="GGLE01005003">
    <property type="protein sequence ID" value="MBY09129.1"/>
    <property type="molecule type" value="Transcribed_RNA"/>
</dbReference>
<sequence>MSNEKLPHSHTGGVRPMNIQGRFGSEIARVSSGEFSQADREWRKKWVNDQVLSPNEPRRVPELERKFKNPIRRFYRFPMDYLFSKLEPHVGRTQASVMRWVVPKLFFVYLGAMAFHYQVKYNSHDWTRHSGFIVRSSRKDVLPGDPGYPDTSDRSAPQDYADHGFKDRKVFLS</sequence>